<evidence type="ECO:0000313" key="2">
    <source>
        <dbReference type="Proteomes" id="UP001056120"/>
    </source>
</evidence>
<evidence type="ECO:0000313" key="1">
    <source>
        <dbReference type="EMBL" id="KAI3825483.1"/>
    </source>
</evidence>
<reference evidence="1 2" key="2">
    <citation type="journal article" date="2022" name="Mol. Ecol. Resour.">
        <title>The genomes of chicory, endive, great burdock and yacon provide insights into Asteraceae paleo-polyploidization history and plant inulin production.</title>
        <authorList>
            <person name="Fan W."/>
            <person name="Wang S."/>
            <person name="Wang H."/>
            <person name="Wang A."/>
            <person name="Jiang F."/>
            <person name="Liu H."/>
            <person name="Zhao H."/>
            <person name="Xu D."/>
            <person name="Zhang Y."/>
        </authorList>
    </citation>
    <scope>NUCLEOTIDE SEQUENCE [LARGE SCALE GENOMIC DNA]</scope>
    <source>
        <strain evidence="2">cv. Yunnan</strain>
        <tissue evidence="1">Leaves</tissue>
    </source>
</reference>
<reference evidence="2" key="1">
    <citation type="journal article" date="2022" name="Mol. Ecol. Resour.">
        <title>The genomes of chicory, endive, great burdock and yacon provide insights into Asteraceae palaeo-polyploidization history and plant inulin production.</title>
        <authorList>
            <person name="Fan W."/>
            <person name="Wang S."/>
            <person name="Wang H."/>
            <person name="Wang A."/>
            <person name="Jiang F."/>
            <person name="Liu H."/>
            <person name="Zhao H."/>
            <person name="Xu D."/>
            <person name="Zhang Y."/>
        </authorList>
    </citation>
    <scope>NUCLEOTIDE SEQUENCE [LARGE SCALE GENOMIC DNA]</scope>
    <source>
        <strain evidence="2">cv. Yunnan</strain>
    </source>
</reference>
<proteinExistence type="predicted"/>
<comment type="caution">
    <text evidence="1">The sequence shown here is derived from an EMBL/GenBank/DDBJ whole genome shotgun (WGS) entry which is preliminary data.</text>
</comment>
<dbReference type="Proteomes" id="UP001056120">
    <property type="component" value="Linkage Group LG02"/>
</dbReference>
<dbReference type="EMBL" id="CM042019">
    <property type="protein sequence ID" value="KAI3825483.1"/>
    <property type="molecule type" value="Genomic_DNA"/>
</dbReference>
<keyword evidence="2" id="KW-1185">Reference proteome</keyword>
<name>A0ACB9JZT7_9ASTR</name>
<sequence length="74" mass="8428">MTSIFVPANDPNSCQWFYVYVAEIAHSCGLLENTTYIEVANEIVKVNRSLSLIRLRKCSPTIAWMEELGSKVFE</sequence>
<gene>
    <name evidence="1" type="ORF">L1987_06973</name>
</gene>
<organism evidence="1 2">
    <name type="scientific">Smallanthus sonchifolius</name>
    <dbReference type="NCBI Taxonomy" id="185202"/>
    <lineage>
        <taxon>Eukaryota</taxon>
        <taxon>Viridiplantae</taxon>
        <taxon>Streptophyta</taxon>
        <taxon>Embryophyta</taxon>
        <taxon>Tracheophyta</taxon>
        <taxon>Spermatophyta</taxon>
        <taxon>Magnoliopsida</taxon>
        <taxon>eudicotyledons</taxon>
        <taxon>Gunneridae</taxon>
        <taxon>Pentapetalae</taxon>
        <taxon>asterids</taxon>
        <taxon>campanulids</taxon>
        <taxon>Asterales</taxon>
        <taxon>Asteraceae</taxon>
        <taxon>Asteroideae</taxon>
        <taxon>Heliantheae alliance</taxon>
        <taxon>Millerieae</taxon>
        <taxon>Smallanthus</taxon>
    </lineage>
</organism>
<protein>
    <submittedName>
        <fullName evidence="1">Uncharacterized protein</fullName>
    </submittedName>
</protein>
<accession>A0ACB9JZT7</accession>